<dbReference type="PROSITE" id="PS50119">
    <property type="entry name" value="ZF_BBOX"/>
    <property type="match status" value="1"/>
</dbReference>
<dbReference type="GO" id="GO:0045087">
    <property type="term" value="P:innate immune response"/>
    <property type="evidence" value="ECO:0007669"/>
    <property type="project" value="UniProtKB-KW"/>
</dbReference>
<dbReference type="GO" id="GO:0008270">
    <property type="term" value="F:zinc ion binding"/>
    <property type="evidence" value="ECO:0007669"/>
    <property type="project" value="UniProtKB-KW"/>
</dbReference>
<dbReference type="PANTHER" id="PTHR25465">
    <property type="entry name" value="B-BOX DOMAIN CONTAINING"/>
    <property type="match status" value="1"/>
</dbReference>
<keyword evidence="12" id="KW-1185">Reference proteome</keyword>
<organism evidence="11 12">
    <name type="scientific">Crenichthys baileyi</name>
    <name type="common">White River springfish</name>
    <dbReference type="NCBI Taxonomy" id="28760"/>
    <lineage>
        <taxon>Eukaryota</taxon>
        <taxon>Metazoa</taxon>
        <taxon>Chordata</taxon>
        <taxon>Craniata</taxon>
        <taxon>Vertebrata</taxon>
        <taxon>Euteleostomi</taxon>
        <taxon>Actinopterygii</taxon>
        <taxon>Neopterygii</taxon>
        <taxon>Teleostei</taxon>
        <taxon>Neoteleostei</taxon>
        <taxon>Acanthomorphata</taxon>
        <taxon>Ovalentaria</taxon>
        <taxon>Atherinomorphae</taxon>
        <taxon>Cyprinodontiformes</taxon>
        <taxon>Goodeidae</taxon>
        <taxon>Crenichthys</taxon>
    </lineage>
</organism>
<dbReference type="SUPFAM" id="SSF49899">
    <property type="entry name" value="Concanavalin A-like lectins/glucanases"/>
    <property type="match status" value="1"/>
</dbReference>
<dbReference type="Pfam" id="PF13765">
    <property type="entry name" value="PRY"/>
    <property type="match status" value="1"/>
</dbReference>
<dbReference type="InterPro" id="IPR058030">
    <property type="entry name" value="TRIM8/14/16/25/29/45/65_CC"/>
</dbReference>
<dbReference type="InterPro" id="IPR000315">
    <property type="entry name" value="Znf_B-box"/>
</dbReference>
<dbReference type="PROSITE" id="PS50188">
    <property type="entry name" value="B302_SPRY"/>
    <property type="match status" value="1"/>
</dbReference>
<dbReference type="Pfam" id="PF15227">
    <property type="entry name" value="zf-C3HC4_4"/>
    <property type="match status" value="1"/>
</dbReference>
<dbReference type="InterPro" id="IPR001870">
    <property type="entry name" value="B30.2/SPRY"/>
</dbReference>
<dbReference type="EMBL" id="JAHHUM010002746">
    <property type="protein sequence ID" value="KAK5600925.1"/>
    <property type="molecule type" value="Genomic_DNA"/>
</dbReference>
<dbReference type="PROSITE" id="PS00518">
    <property type="entry name" value="ZF_RING_1"/>
    <property type="match status" value="1"/>
</dbReference>
<keyword evidence="5" id="KW-0391">Immunity</keyword>
<gene>
    <name evidence="11" type="ORF">CRENBAI_006894</name>
</gene>
<dbReference type="InterPro" id="IPR043136">
    <property type="entry name" value="B30.2/SPRY_sf"/>
</dbReference>
<evidence type="ECO:0000313" key="11">
    <source>
        <dbReference type="EMBL" id="KAK5600925.1"/>
    </source>
</evidence>
<proteinExistence type="predicted"/>
<dbReference type="SUPFAM" id="SSF57845">
    <property type="entry name" value="B-box zinc-binding domain"/>
    <property type="match status" value="1"/>
</dbReference>
<evidence type="ECO:0000256" key="5">
    <source>
        <dbReference type="ARBA" id="ARBA00022859"/>
    </source>
</evidence>
<evidence type="ECO:0000256" key="2">
    <source>
        <dbReference type="ARBA" id="ARBA00022723"/>
    </source>
</evidence>
<feature type="domain" description="B30.2/SPRY" evidence="10">
    <location>
        <begin position="345"/>
        <end position="540"/>
    </location>
</feature>
<dbReference type="SMART" id="SM00184">
    <property type="entry name" value="RING"/>
    <property type="match status" value="1"/>
</dbReference>
<dbReference type="Pfam" id="PF25600">
    <property type="entry name" value="TRIM_CC"/>
    <property type="match status" value="1"/>
</dbReference>
<dbReference type="CDD" id="cd19769">
    <property type="entry name" value="Bbox2_TRIM16-like"/>
    <property type="match status" value="1"/>
</dbReference>
<dbReference type="InterPro" id="IPR013320">
    <property type="entry name" value="ConA-like_dom_sf"/>
</dbReference>
<dbReference type="Proteomes" id="UP001311232">
    <property type="component" value="Unassembled WGS sequence"/>
</dbReference>
<dbReference type="InterPro" id="IPR051051">
    <property type="entry name" value="E3_ubiq-ligase_TRIM/RNF"/>
</dbReference>
<dbReference type="InterPro" id="IPR001841">
    <property type="entry name" value="Znf_RING"/>
</dbReference>
<keyword evidence="3 6" id="KW-0863">Zinc-finger</keyword>
<dbReference type="SMART" id="SM00336">
    <property type="entry name" value="BBOX"/>
    <property type="match status" value="1"/>
</dbReference>
<keyword evidence="1" id="KW-0399">Innate immunity</keyword>
<comment type="caution">
    <text evidence="11">The sequence shown here is derived from an EMBL/GenBank/DDBJ whole genome shotgun (WGS) entry which is preliminary data.</text>
</comment>
<evidence type="ECO:0000259" key="10">
    <source>
        <dbReference type="PROSITE" id="PS50188"/>
    </source>
</evidence>
<keyword evidence="4" id="KW-0862">Zinc</keyword>
<dbReference type="CDD" id="cd13733">
    <property type="entry name" value="SPRY_PRY_C-I_1"/>
    <property type="match status" value="1"/>
</dbReference>
<dbReference type="SMART" id="SM00589">
    <property type="entry name" value="PRY"/>
    <property type="match status" value="1"/>
</dbReference>
<reference evidence="11 12" key="1">
    <citation type="submission" date="2021-06" db="EMBL/GenBank/DDBJ databases">
        <authorList>
            <person name="Palmer J.M."/>
        </authorList>
    </citation>
    <scope>NUCLEOTIDE SEQUENCE [LARGE SCALE GENOMIC DNA]</scope>
    <source>
        <strain evidence="11 12">MEX-2019</strain>
        <tissue evidence="11">Muscle</tissue>
    </source>
</reference>
<dbReference type="InterPro" id="IPR013083">
    <property type="entry name" value="Znf_RING/FYVE/PHD"/>
</dbReference>
<protein>
    <submittedName>
        <fullName evidence="11">Uncharacterized protein</fullName>
    </submittedName>
</protein>
<dbReference type="AlphaFoldDB" id="A0AAV9QYR4"/>
<dbReference type="InterPro" id="IPR003877">
    <property type="entry name" value="SPRY_dom"/>
</dbReference>
<dbReference type="Pfam" id="PF00622">
    <property type="entry name" value="SPRY"/>
    <property type="match status" value="1"/>
</dbReference>
<evidence type="ECO:0000256" key="3">
    <source>
        <dbReference type="ARBA" id="ARBA00022771"/>
    </source>
</evidence>
<evidence type="ECO:0000256" key="4">
    <source>
        <dbReference type="ARBA" id="ARBA00022833"/>
    </source>
</evidence>
<feature type="domain" description="B box-type" evidence="9">
    <location>
        <begin position="147"/>
        <end position="187"/>
    </location>
</feature>
<dbReference type="InterPro" id="IPR017907">
    <property type="entry name" value="Znf_RING_CS"/>
</dbReference>
<dbReference type="PANTHER" id="PTHR25465:SF32">
    <property type="entry name" value="BLOODTHIRSTY-RELATED GENE FAMILY, MEMBER 16 ISOFORM X1-RELATED"/>
    <property type="match status" value="1"/>
</dbReference>
<dbReference type="Gene3D" id="3.30.160.60">
    <property type="entry name" value="Classic Zinc Finger"/>
    <property type="match status" value="1"/>
</dbReference>
<dbReference type="FunFam" id="2.60.120.920:FF:000004">
    <property type="entry name" value="Butyrophilin subfamily 1 member A1"/>
    <property type="match status" value="1"/>
</dbReference>
<dbReference type="PROSITE" id="PS50089">
    <property type="entry name" value="ZF_RING_2"/>
    <property type="match status" value="1"/>
</dbReference>
<feature type="coiled-coil region" evidence="7">
    <location>
        <begin position="188"/>
        <end position="215"/>
    </location>
</feature>
<dbReference type="Gene3D" id="2.60.120.920">
    <property type="match status" value="1"/>
</dbReference>
<accession>A0AAV9QYR4</accession>
<evidence type="ECO:0000313" key="12">
    <source>
        <dbReference type="Proteomes" id="UP001311232"/>
    </source>
</evidence>
<dbReference type="GO" id="GO:0005737">
    <property type="term" value="C:cytoplasm"/>
    <property type="evidence" value="ECO:0007669"/>
    <property type="project" value="UniProtKB-ARBA"/>
</dbReference>
<evidence type="ECO:0000256" key="7">
    <source>
        <dbReference type="SAM" id="Coils"/>
    </source>
</evidence>
<keyword evidence="7" id="KW-0175">Coiled coil</keyword>
<dbReference type="Gene3D" id="4.10.830.40">
    <property type="match status" value="1"/>
</dbReference>
<dbReference type="InterPro" id="IPR006574">
    <property type="entry name" value="PRY"/>
</dbReference>
<dbReference type="Gene3D" id="3.30.40.10">
    <property type="entry name" value="Zinc/RING finger domain, C3HC4 (zinc finger)"/>
    <property type="match status" value="1"/>
</dbReference>
<dbReference type="PRINTS" id="PR01407">
    <property type="entry name" value="BUTYPHLNCDUF"/>
</dbReference>
<dbReference type="SUPFAM" id="SSF57850">
    <property type="entry name" value="RING/U-box"/>
    <property type="match status" value="1"/>
</dbReference>
<evidence type="ECO:0000259" key="8">
    <source>
        <dbReference type="PROSITE" id="PS50089"/>
    </source>
</evidence>
<dbReference type="SMART" id="SM00449">
    <property type="entry name" value="SPRY"/>
    <property type="match status" value="1"/>
</dbReference>
<evidence type="ECO:0000256" key="6">
    <source>
        <dbReference type="PROSITE-ProRule" id="PRU00024"/>
    </source>
</evidence>
<name>A0AAV9QYR4_9TELE</name>
<dbReference type="InterPro" id="IPR003879">
    <property type="entry name" value="Butyrophylin_SPRY"/>
</dbReference>
<dbReference type="Pfam" id="PF00643">
    <property type="entry name" value="zf-B_box"/>
    <property type="match status" value="1"/>
</dbReference>
<feature type="domain" description="RING-type" evidence="8">
    <location>
        <begin position="15"/>
        <end position="56"/>
    </location>
</feature>
<sequence length="544" mass="61452">MASATSLMTDDNFSCSICLDVFTKPVSIPCGHTFCHDCITKHWETVKHVFECPLCKETYYQKPTLRVNIFIADISERFKDIVKRKASSPLQEAGVGNVLCNLCAEPKSTAVKSCLVCFMTFCEKHLQPHLLLPNLQRHKLIQPVKDLLSRICKTHGEPLEFFCRVDQMFLCLSCKNKDHKTHEAVTFQEEAKIRKTQLEKEKESTDKMIEARQQKIFQIQCSLEGSRNSADEALSCKNHMIAVVTDYICRSQIELTNVINTKLQGIEKEGKDFIMELDAEIMKIKMKKEQLNKASIADDDFTFLESALSRTVSSPKVKDWSHLKLNTDQFAIQGAIAELQMSVTSKINSLCDPTFREKQQYAVDVTLDPNTAHPLLNVSADGKQVATENQKRNIENKPERFDQVLNVLAKEGFSSGKSYYEVQVKGKTQWDLGVVSGSINRKGDIRLSPKNGYWTIWLRKGNVLTANADPAVNLPMSQMPEKVGVFVDYEQGQVSFYDVNARAIIYSFTGYNFSEKLFPFFSPCINDGGKNSAPLIITPVTNNC</sequence>
<keyword evidence="2" id="KW-0479">Metal-binding</keyword>
<evidence type="ECO:0000256" key="1">
    <source>
        <dbReference type="ARBA" id="ARBA00022588"/>
    </source>
</evidence>
<evidence type="ECO:0000259" key="9">
    <source>
        <dbReference type="PROSITE" id="PS50119"/>
    </source>
</evidence>